<gene>
    <name evidence="2" type="ORF">WMSIL1_LOCUS3644</name>
</gene>
<feature type="region of interest" description="Disordered" evidence="1">
    <location>
        <begin position="34"/>
        <end position="70"/>
    </location>
</feature>
<evidence type="ECO:0000313" key="3">
    <source>
        <dbReference type="Proteomes" id="UP000321570"/>
    </source>
</evidence>
<dbReference type="EMBL" id="CABIJS010000111">
    <property type="protein sequence ID" value="VUZ43249.1"/>
    <property type="molecule type" value="Genomic_DNA"/>
</dbReference>
<evidence type="ECO:0000256" key="1">
    <source>
        <dbReference type="SAM" id="MobiDB-lite"/>
    </source>
</evidence>
<evidence type="ECO:0000313" key="2">
    <source>
        <dbReference type="EMBL" id="VUZ43249.1"/>
    </source>
</evidence>
<accession>A0A564Y8G9</accession>
<feature type="compositionally biased region" description="Low complexity" evidence="1">
    <location>
        <begin position="123"/>
        <end position="136"/>
    </location>
</feature>
<dbReference type="AlphaFoldDB" id="A0A564Y8G9"/>
<name>A0A564Y8G9_HYMDI</name>
<feature type="non-terminal residue" evidence="2">
    <location>
        <position position="1"/>
    </location>
</feature>
<reference evidence="2 3" key="1">
    <citation type="submission" date="2019-07" db="EMBL/GenBank/DDBJ databases">
        <authorList>
            <person name="Jastrzebski P J."/>
            <person name="Paukszto L."/>
            <person name="Jastrzebski P J."/>
        </authorList>
    </citation>
    <scope>NUCLEOTIDE SEQUENCE [LARGE SCALE GENOMIC DNA]</scope>
    <source>
        <strain evidence="2 3">WMS-il1</strain>
    </source>
</reference>
<feature type="region of interest" description="Disordered" evidence="1">
    <location>
        <begin position="120"/>
        <end position="140"/>
    </location>
</feature>
<keyword evidence="3" id="KW-1185">Reference proteome</keyword>
<dbReference type="Proteomes" id="UP000321570">
    <property type="component" value="Unassembled WGS sequence"/>
</dbReference>
<protein>
    <submittedName>
        <fullName evidence="2">Uncharacterized protein</fullName>
    </submittedName>
</protein>
<organism evidence="2 3">
    <name type="scientific">Hymenolepis diminuta</name>
    <name type="common">Rat tapeworm</name>
    <dbReference type="NCBI Taxonomy" id="6216"/>
    <lineage>
        <taxon>Eukaryota</taxon>
        <taxon>Metazoa</taxon>
        <taxon>Spiralia</taxon>
        <taxon>Lophotrochozoa</taxon>
        <taxon>Platyhelminthes</taxon>
        <taxon>Cestoda</taxon>
        <taxon>Eucestoda</taxon>
        <taxon>Cyclophyllidea</taxon>
        <taxon>Hymenolepididae</taxon>
        <taxon>Hymenolepis</taxon>
    </lineage>
</organism>
<proteinExistence type="predicted"/>
<feature type="compositionally biased region" description="Basic and acidic residues" evidence="1">
    <location>
        <begin position="36"/>
        <end position="46"/>
    </location>
</feature>
<sequence>YKEAPILPAPFSLLQVFWEAITCCHSPCPKLFIPQEPKKEKGKDIEGGGDGGADMHMMPFSDDSDDEEGEQVDPYKEELENSVFQMETWAVRQIMKQEMQTKQNNISTVYNITEEIRDKIESDSNSSENGKSESSNLLKFASKDFSEYTRDLHRKMREMEDRISDELKRQKRLLTSLADQKSELSK</sequence>